<proteinExistence type="predicted"/>
<evidence type="ECO:0000313" key="4">
    <source>
        <dbReference type="EMBL" id="KAH8387201.1"/>
    </source>
</evidence>
<feature type="transmembrane region" description="Helical" evidence="1">
    <location>
        <begin position="516"/>
        <end position="533"/>
    </location>
</feature>
<feature type="domain" description="Nose resistant-to-fluoxetine protein N-terminal" evidence="3">
    <location>
        <begin position="51"/>
        <end position="190"/>
    </location>
</feature>
<dbReference type="AlphaFoldDB" id="A0AAD4KC09"/>
<keyword evidence="1" id="KW-0472">Membrane</keyword>
<feature type="transmembrane region" description="Helical" evidence="1">
    <location>
        <begin position="261"/>
        <end position="282"/>
    </location>
</feature>
<dbReference type="SMART" id="SM00703">
    <property type="entry name" value="NRF"/>
    <property type="match status" value="1"/>
</dbReference>
<feature type="transmembrane region" description="Helical" evidence="1">
    <location>
        <begin position="545"/>
        <end position="570"/>
    </location>
</feature>
<feature type="transmembrane region" description="Helical" evidence="1">
    <location>
        <begin position="625"/>
        <end position="647"/>
    </location>
</feature>
<dbReference type="PANTHER" id="PTHR11161">
    <property type="entry name" value="O-ACYLTRANSFERASE"/>
    <property type="match status" value="1"/>
</dbReference>
<keyword evidence="5" id="KW-1185">Reference proteome</keyword>
<protein>
    <recommendedName>
        <fullName evidence="3">Nose resistant-to-fluoxetine protein N-terminal domain-containing protein</fullName>
    </recommendedName>
</protein>
<comment type="caution">
    <text evidence="4">The sequence shown here is derived from an EMBL/GenBank/DDBJ whole genome shotgun (WGS) entry which is preliminary data.</text>
</comment>
<dbReference type="PANTHER" id="PTHR11161:SF15">
    <property type="entry name" value="GH19286P-RELATED"/>
    <property type="match status" value="1"/>
</dbReference>
<dbReference type="GO" id="GO:0016747">
    <property type="term" value="F:acyltransferase activity, transferring groups other than amino-acyl groups"/>
    <property type="evidence" value="ECO:0007669"/>
    <property type="project" value="InterPro"/>
</dbReference>
<keyword evidence="1" id="KW-1133">Transmembrane helix</keyword>
<evidence type="ECO:0000256" key="1">
    <source>
        <dbReference type="SAM" id="Phobius"/>
    </source>
</evidence>
<feature type="transmembrane region" description="Helical" evidence="1">
    <location>
        <begin position="206"/>
        <end position="229"/>
    </location>
</feature>
<dbReference type="InterPro" id="IPR002656">
    <property type="entry name" value="Acyl_transf_3_dom"/>
</dbReference>
<feature type="signal peptide" evidence="2">
    <location>
        <begin position="1"/>
        <end position="19"/>
    </location>
</feature>
<feature type="transmembrane region" description="Helical" evidence="1">
    <location>
        <begin position="302"/>
        <end position="328"/>
    </location>
</feature>
<dbReference type="Proteomes" id="UP001200034">
    <property type="component" value="Unassembled WGS sequence"/>
</dbReference>
<feature type="chain" id="PRO_5042265949" description="Nose resistant-to-fluoxetine protein N-terminal domain-containing protein" evidence="2">
    <location>
        <begin position="20"/>
        <end position="669"/>
    </location>
</feature>
<dbReference type="InterPro" id="IPR006621">
    <property type="entry name" value="Nose-resist-to-fluoxetine_N"/>
</dbReference>
<feature type="transmembrane region" description="Helical" evidence="1">
    <location>
        <begin position="410"/>
        <end position="431"/>
    </location>
</feature>
<dbReference type="Pfam" id="PF01757">
    <property type="entry name" value="Acyl_transf_3"/>
    <property type="match status" value="1"/>
</dbReference>
<feature type="transmembrane region" description="Helical" evidence="1">
    <location>
        <begin position="349"/>
        <end position="370"/>
    </location>
</feature>
<keyword evidence="1" id="KW-0812">Transmembrane</keyword>
<organism evidence="4 5">
    <name type="scientific">Drosophila rubida</name>
    <dbReference type="NCBI Taxonomy" id="30044"/>
    <lineage>
        <taxon>Eukaryota</taxon>
        <taxon>Metazoa</taxon>
        <taxon>Ecdysozoa</taxon>
        <taxon>Arthropoda</taxon>
        <taxon>Hexapoda</taxon>
        <taxon>Insecta</taxon>
        <taxon>Pterygota</taxon>
        <taxon>Neoptera</taxon>
        <taxon>Endopterygota</taxon>
        <taxon>Diptera</taxon>
        <taxon>Brachycera</taxon>
        <taxon>Muscomorpha</taxon>
        <taxon>Ephydroidea</taxon>
        <taxon>Drosophilidae</taxon>
        <taxon>Drosophila</taxon>
    </lineage>
</organism>
<evidence type="ECO:0000259" key="3">
    <source>
        <dbReference type="SMART" id="SM00703"/>
    </source>
</evidence>
<feature type="transmembrane region" description="Helical" evidence="1">
    <location>
        <begin position="591"/>
        <end position="613"/>
    </location>
</feature>
<reference evidence="4" key="1">
    <citation type="journal article" date="2021" name="Mol. Ecol. Resour.">
        <title>Phylogenomic analyses of the genus Drosophila reveals genomic signals of climate adaptation.</title>
        <authorList>
            <person name="Li F."/>
            <person name="Rane R.V."/>
            <person name="Luria V."/>
            <person name="Xiong Z."/>
            <person name="Chen J."/>
            <person name="Li Z."/>
            <person name="Catullo R.A."/>
            <person name="Griffin P.C."/>
            <person name="Schiffer M."/>
            <person name="Pearce S."/>
            <person name="Lee S.F."/>
            <person name="McElroy K."/>
            <person name="Stocker A."/>
            <person name="Shirriffs J."/>
            <person name="Cockerell F."/>
            <person name="Coppin C."/>
            <person name="Sgro C.M."/>
            <person name="Karger A."/>
            <person name="Cain J.W."/>
            <person name="Weber J.A."/>
            <person name="Santpere G."/>
            <person name="Kirschner M.W."/>
            <person name="Hoffmann A.A."/>
            <person name="Oakeshott J.G."/>
            <person name="Zhang G."/>
        </authorList>
    </citation>
    <scope>NUCLEOTIDE SEQUENCE</scope>
    <source>
        <strain evidence="4">BGI-SZ-2011g</strain>
    </source>
</reference>
<dbReference type="InterPro" id="IPR052728">
    <property type="entry name" value="O2_lipid_transport_reg"/>
</dbReference>
<dbReference type="Pfam" id="PF20146">
    <property type="entry name" value="NRF"/>
    <property type="match status" value="1"/>
</dbReference>
<gene>
    <name evidence="4" type="ORF">KR093_005477</name>
</gene>
<accession>A0AAD4KC09</accession>
<name>A0AAD4KC09_9MUSC</name>
<sequence>MLQLLAMLLLLLPAQGSDADSKSAFASSSLLAGLTELLLSNQTSTTTTTPTTPCAQQLLALRAAWQRHEAWALKAFDASGSGYGNLLMGDAHLLGSRVTCRAVNENVLRYYTMLQPHLLQSLAPFAFDYRVVYISAGSRFQLQLMNEQPPLLHIGLCVPQTCDPLELEQLLRQSLAQLEQWQPLAPLELQPQLAYTKRPQFQGKQLFASCAFRLLVAVLLLVLLATLLASLTRLGAWSRVLDCFDASSNWRRLCTQSGQEISVINGLRVLGASSMLVLHVTWYTSQSVDYTAGMAQSIASIWLHHPFLPAMLELFFTISGFLTVSNFLGKQQAQDSYWGGFSKSLLQRYLRLVPLQLVLLLLLRVAIGYYREASLFHVKHPLDELCARHWWQNALLIQNFFPTDLVCGSWTWSLACEMQFHVLAMLLLQLYARHTRLVRRIAVGLLLVNLVYTFTQIILVRLQLRFDIMYQDLGIVFYFNPLVRLQTYLIGGIYAHAHITGEPGADSPFERLFPGKLSRCLLVVLMACIAWQLQLEENAHNTLLIAFGIIMIRLIISVLTAHVILASFSVERSCYVVQLVVRCLQANCLQLLGKLTFSFYLIHPLIILCFNYGFSRVLPADFSIWLIMSIAYTIIGFALAFVMTLLLELPFNRLSNLLLSAFSRPRKQH</sequence>
<evidence type="ECO:0000256" key="2">
    <source>
        <dbReference type="SAM" id="SignalP"/>
    </source>
</evidence>
<dbReference type="EMBL" id="JAJJHW010000095">
    <property type="protein sequence ID" value="KAH8387201.1"/>
    <property type="molecule type" value="Genomic_DNA"/>
</dbReference>
<feature type="transmembrane region" description="Helical" evidence="1">
    <location>
        <begin position="475"/>
        <end position="495"/>
    </location>
</feature>
<evidence type="ECO:0000313" key="5">
    <source>
        <dbReference type="Proteomes" id="UP001200034"/>
    </source>
</evidence>
<feature type="transmembrane region" description="Helical" evidence="1">
    <location>
        <begin position="443"/>
        <end position="463"/>
    </location>
</feature>
<keyword evidence="2" id="KW-0732">Signal</keyword>